<evidence type="ECO:0000256" key="6">
    <source>
        <dbReference type="ARBA" id="ARBA00023136"/>
    </source>
</evidence>
<dbReference type="PROSITE" id="PS51421">
    <property type="entry name" value="RAS"/>
    <property type="match status" value="1"/>
</dbReference>
<protein>
    <recommendedName>
        <fullName evidence="12">Rnd3</fullName>
    </recommendedName>
</protein>
<dbReference type="InterPro" id="IPR003578">
    <property type="entry name" value="Small_GTPase_Rho"/>
</dbReference>
<evidence type="ECO:0000256" key="5">
    <source>
        <dbReference type="ARBA" id="ARBA00023134"/>
    </source>
</evidence>
<dbReference type="FunFam" id="3.40.50.300:FF:000407">
    <property type="entry name" value="Rho-related GTP-binding protein RhoE"/>
    <property type="match status" value="1"/>
</dbReference>
<dbReference type="InterPro" id="IPR005225">
    <property type="entry name" value="Small_GTP-bd"/>
</dbReference>
<evidence type="ECO:0000313" key="11">
    <source>
        <dbReference type="Proteomes" id="UP000606274"/>
    </source>
</evidence>
<dbReference type="EMBL" id="JABFDY010000003">
    <property type="protein sequence ID" value="KAF7709903.1"/>
    <property type="molecule type" value="Genomic_DNA"/>
</dbReference>
<dbReference type="SMART" id="SM00175">
    <property type="entry name" value="RAB"/>
    <property type="match status" value="1"/>
</dbReference>
<dbReference type="PANTHER" id="PTHR24072">
    <property type="entry name" value="RHO FAMILY GTPASE"/>
    <property type="match status" value="1"/>
</dbReference>
<dbReference type="GO" id="GO:0012505">
    <property type="term" value="C:endomembrane system"/>
    <property type="evidence" value="ECO:0007669"/>
    <property type="project" value="UniProtKB-SubCell"/>
</dbReference>
<keyword evidence="5" id="KW-0342">GTP-binding</keyword>
<comment type="caution">
    <text evidence="10">The sequence shown here is derived from an EMBL/GenBank/DDBJ whole genome shotgun (WGS) entry which is preliminary data.</text>
</comment>
<dbReference type="PROSITE" id="PS51419">
    <property type="entry name" value="RAB"/>
    <property type="match status" value="1"/>
</dbReference>
<dbReference type="NCBIfam" id="TIGR00231">
    <property type="entry name" value="small_GTP"/>
    <property type="match status" value="1"/>
</dbReference>
<evidence type="ECO:0000256" key="7">
    <source>
        <dbReference type="ARBA" id="ARBA00023288"/>
    </source>
</evidence>
<comment type="similarity">
    <text evidence="2">Belongs to the small GTPase superfamily. Rho family.</text>
</comment>
<evidence type="ECO:0000256" key="3">
    <source>
        <dbReference type="ARBA" id="ARBA00022481"/>
    </source>
</evidence>
<organism evidence="10 11">
    <name type="scientific">Silurus meridionalis</name>
    <name type="common">Southern catfish</name>
    <name type="synonym">Silurus soldatovi meridionalis</name>
    <dbReference type="NCBI Taxonomy" id="175797"/>
    <lineage>
        <taxon>Eukaryota</taxon>
        <taxon>Metazoa</taxon>
        <taxon>Chordata</taxon>
        <taxon>Craniata</taxon>
        <taxon>Vertebrata</taxon>
        <taxon>Euteleostomi</taxon>
        <taxon>Actinopterygii</taxon>
        <taxon>Neopterygii</taxon>
        <taxon>Teleostei</taxon>
        <taxon>Ostariophysi</taxon>
        <taxon>Siluriformes</taxon>
        <taxon>Siluridae</taxon>
        <taxon>Silurus</taxon>
    </lineage>
</organism>
<dbReference type="SMART" id="SM00174">
    <property type="entry name" value="RHO"/>
    <property type="match status" value="1"/>
</dbReference>
<dbReference type="GO" id="GO:0003924">
    <property type="term" value="F:GTPase activity"/>
    <property type="evidence" value="ECO:0007669"/>
    <property type="project" value="InterPro"/>
</dbReference>
<evidence type="ECO:0008006" key="12">
    <source>
        <dbReference type="Google" id="ProtNLM"/>
    </source>
</evidence>
<dbReference type="GO" id="GO:0005525">
    <property type="term" value="F:GTP binding"/>
    <property type="evidence" value="ECO:0007669"/>
    <property type="project" value="UniProtKB-KW"/>
</dbReference>
<dbReference type="GO" id="GO:0007264">
    <property type="term" value="P:small GTPase-mediated signal transduction"/>
    <property type="evidence" value="ECO:0007669"/>
    <property type="project" value="InterPro"/>
</dbReference>
<evidence type="ECO:0000256" key="1">
    <source>
        <dbReference type="ARBA" id="ARBA00004308"/>
    </source>
</evidence>
<evidence type="ECO:0000256" key="2">
    <source>
        <dbReference type="ARBA" id="ARBA00010142"/>
    </source>
</evidence>
<evidence type="ECO:0000256" key="9">
    <source>
        <dbReference type="SAM" id="MobiDB-lite"/>
    </source>
</evidence>
<feature type="region of interest" description="Disordered" evidence="9">
    <location>
        <begin position="188"/>
        <end position="210"/>
    </location>
</feature>
<dbReference type="SUPFAM" id="SSF52540">
    <property type="entry name" value="P-loop containing nucleoside triphosphate hydrolases"/>
    <property type="match status" value="1"/>
</dbReference>
<dbReference type="Pfam" id="PF00071">
    <property type="entry name" value="Ras"/>
    <property type="match status" value="1"/>
</dbReference>
<dbReference type="InterPro" id="IPR001806">
    <property type="entry name" value="Small_GTPase"/>
</dbReference>
<keyword evidence="7" id="KW-0449">Lipoprotein</keyword>
<sequence length="257" mass="28566">MEHAPDVKCKMVVVGDSACGKTALLTVFAKDCFPENYVPTVFENYTASFEIDALRVELSLWDTSGSPYYDNVRPLSYPDADAVLICFDISRPETLENVLRKWKGEIEEFCPNTKMLLVGCKSDLRTDLATFVQLSNELPLTYDQGSNMAKQISAPYIECSALQSENSVRDIFHVAALACVNKSNKNVKRHKSSRATKRSSQVPARAEHDSMSCLHKSKAKTYAVAVCRIQGVKKNTGDVSARRLEDEESPKALGKLE</sequence>
<gene>
    <name evidence="10" type="ORF">HF521_016753</name>
</gene>
<dbReference type="PROSITE" id="PS51420">
    <property type="entry name" value="RHO"/>
    <property type="match status" value="1"/>
</dbReference>
<dbReference type="AlphaFoldDB" id="A0A8T0BTZ8"/>
<dbReference type="InterPro" id="IPR027417">
    <property type="entry name" value="P-loop_NTPase"/>
</dbReference>
<evidence type="ECO:0000256" key="8">
    <source>
        <dbReference type="ARBA" id="ARBA00023289"/>
    </source>
</evidence>
<dbReference type="SMART" id="SM00173">
    <property type="entry name" value="RAS"/>
    <property type="match status" value="1"/>
</dbReference>
<reference evidence="10" key="1">
    <citation type="submission" date="2020-08" db="EMBL/GenBank/DDBJ databases">
        <title>Chromosome-level assembly of Southern catfish (Silurus meridionalis) provides insights into visual adaptation to the nocturnal and benthic lifestyles.</title>
        <authorList>
            <person name="Zhang Y."/>
            <person name="Wang D."/>
            <person name="Peng Z."/>
        </authorList>
    </citation>
    <scope>NUCLEOTIDE SEQUENCE</scope>
    <source>
        <strain evidence="10">SWU-2019-XX</strain>
        <tissue evidence="10">Muscle</tissue>
    </source>
</reference>
<dbReference type="PRINTS" id="PR00449">
    <property type="entry name" value="RASTRNSFRMNG"/>
</dbReference>
<keyword evidence="8" id="KW-0636">Prenylation</keyword>
<dbReference type="Proteomes" id="UP000606274">
    <property type="component" value="Unassembled WGS sequence"/>
</dbReference>
<comment type="subcellular location">
    <subcellularLocation>
        <location evidence="1">Endomembrane system</location>
    </subcellularLocation>
</comment>
<evidence type="ECO:0000313" key="10">
    <source>
        <dbReference type="EMBL" id="KAF7709903.1"/>
    </source>
</evidence>
<name>A0A8T0BTZ8_SILME</name>
<keyword evidence="3" id="KW-0488">Methylation</keyword>
<feature type="region of interest" description="Disordered" evidence="9">
    <location>
        <begin position="238"/>
        <end position="257"/>
    </location>
</feature>
<keyword evidence="4" id="KW-0547">Nucleotide-binding</keyword>
<feature type="compositionally biased region" description="Basic residues" evidence="9">
    <location>
        <begin position="188"/>
        <end position="197"/>
    </location>
</feature>
<keyword evidence="11" id="KW-1185">Reference proteome</keyword>
<evidence type="ECO:0000256" key="4">
    <source>
        <dbReference type="ARBA" id="ARBA00022741"/>
    </source>
</evidence>
<dbReference type="Gene3D" id="3.40.50.300">
    <property type="entry name" value="P-loop containing nucleotide triphosphate hydrolases"/>
    <property type="match status" value="1"/>
</dbReference>
<proteinExistence type="inferred from homology"/>
<accession>A0A8T0BTZ8</accession>
<keyword evidence="6" id="KW-0472">Membrane</keyword>